<dbReference type="EMBL" id="QKYT01000060">
    <property type="protein sequence ID" value="RIA95500.1"/>
    <property type="molecule type" value="Genomic_DNA"/>
</dbReference>
<organism evidence="1 2">
    <name type="scientific">Glomus cerebriforme</name>
    <dbReference type="NCBI Taxonomy" id="658196"/>
    <lineage>
        <taxon>Eukaryota</taxon>
        <taxon>Fungi</taxon>
        <taxon>Fungi incertae sedis</taxon>
        <taxon>Mucoromycota</taxon>
        <taxon>Glomeromycotina</taxon>
        <taxon>Glomeromycetes</taxon>
        <taxon>Glomerales</taxon>
        <taxon>Glomeraceae</taxon>
        <taxon>Glomus</taxon>
    </lineage>
</organism>
<reference evidence="1 2" key="1">
    <citation type="submission" date="2018-06" db="EMBL/GenBank/DDBJ databases">
        <title>Comparative genomics reveals the genomic features of Rhizophagus irregularis, R. cerebriforme, R. diaphanum and Gigaspora rosea, and their symbiotic lifestyle signature.</title>
        <authorList>
            <person name="Morin E."/>
            <person name="San Clemente H."/>
            <person name="Chen E.C.H."/>
            <person name="De La Providencia I."/>
            <person name="Hainaut M."/>
            <person name="Kuo A."/>
            <person name="Kohler A."/>
            <person name="Murat C."/>
            <person name="Tang N."/>
            <person name="Roy S."/>
            <person name="Loubradou J."/>
            <person name="Henrissat B."/>
            <person name="Grigoriev I.V."/>
            <person name="Corradi N."/>
            <person name="Roux C."/>
            <person name="Martin F.M."/>
        </authorList>
    </citation>
    <scope>NUCLEOTIDE SEQUENCE [LARGE SCALE GENOMIC DNA]</scope>
    <source>
        <strain evidence="1 2">DAOM 227022</strain>
    </source>
</reference>
<gene>
    <name evidence="1" type="ORF">C1645_480235</name>
</gene>
<evidence type="ECO:0000313" key="1">
    <source>
        <dbReference type="EMBL" id="RIA95500.1"/>
    </source>
</evidence>
<sequence length="172" mass="19691">MFELIIVIAVFVPSILIFSWQNLDNRIAIIDNFIKQRELTLIKLREVKNKYEARSNILNLGRIVTNVASTAAMLVSNKNTRNVLNVGRTISAVSIPFVQIFLDESSSSEFQGVLEKDHKRKDKLMKMLMKEKNGWETLKEINSGTKKLALKKKSMKSSSPVDDFIDIFFCYS</sequence>
<proteinExistence type="predicted"/>
<keyword evidence="2" id="KW-1185">Reference proteome</keyword>
<protein>
    <submittedName>
        <fullName evidence="1">Uncharacterized protein</fullName>
    </submittedName>
</protein>
<comment type="caution">
    <text evidence="1">The sequence shown here is derived from an EMBL/GenBank/DDBJ whole genome shotgun (WGS) entry which is preliminary data.</text>
</comment>
<dbReference type="AlphaFoldDB" id="A0A397TB74"/>
<accession>A0A397TB74</accession>
<dbReference type="Proteomes" id="UP000265703">
    <property type="component" value="Unassembled WGS sequence"/>
</dbReference>
<name>A0A397TB74_9GLOM</name>
<evidence type="ECO:0000313" key="2">
    <source>
        <dbReference type="Proteomes" id="UP000265703"/>
    </source>
</evidence>